<dbReference type="EMBL" id="JAPCXB010000056">
    <property type="protein sequence ID" value="KAJ1611654.1"/>
    <property type="molecule type" value="Genomic_DNA"/>
</dbReference>
<feature type="compositionally biased region" description="Low complexity" evidence="1">
    <location>
        <begin position="357"/>
        <end position="387"/>
    </location>
</feature>
<feature type="compositionally biased region" description="Low complexity" evidence="1">
    <location>
        <begin position="83"/>
        <end position="101"/>
    </location>
</feature>
<keyword evidence="3" id="KW-1185">Reference proteome</keyword>
<feature type="compositionally biased region" description="Basic residues" evidence="1">
    <location>
        <begin position="396"/>
        <end position="419"/>
    </location>
</feature>
<feature type="compositionally biased region" description="Basic residues" evidence="1">
    <location>
        <begin position="187"/>
        <end position="202"/>
    </location>
</feature>
<sequence length="438" mass="48120">MLTYPAVPLSISLVRCSLPTLLIILVRLYIDFYSISVDNWSKYYGETSLIKLKAAAGGNNVHSGGDGANDQASGLTLTGLSLNDESSLSSSSDSEPPSYSLTGLSSDDGHGLLTSTIWDLSLLLCRLSYDGPIVEQQRVLEMAVLSFDSKSISNSAKSRHAKALEQGDEEAARSSELIKKTHDSQRKSQRRHSRKCRHKSKKYLSSSKTSAGASGESTPHKDEAGPSADSDQFDSDPYSSSDSEQANFMLYALEICDLILVQRTDSHSNIDPSLFAELKEKCQELQHIYGLHQSLRHTGWLEQRLQEAEKNGDTDEARRVAGLVQRSSSVSLHLLGKHHKARRRSRKIAKKADSGKKSGATTSEATSTSSSSSSSFKILSVSSIGESSSDDEEHRRHSSRTRTRTRRRHPKKRKSRLRRILSGVGRSGSEADCEDNCD</sequence>
<evidence type="ECO:0000313" key="2">
    <source>
        <dbReference type="EMBL" id="KAJ1611654.1"/>
    </source>
</evidence>
<protein>
    <submittedName>
        <fullName evidence="2">Uncharacterized protein</fullName>
    </submittedName>
</protein>
<feature type="compositionally biased region" description="Basic residues" evidence="1">
    <location>
        <begin position="335"/>
        <end position="349"/>
    </location>
</feature>
<comment type="caution">
    <text evidence="2">The sequence shown here is derived from an EMBL/GenBank/DDBJ whole genome shotgun (WGS) entry which is preliminary data.</text>
</comment>
<dbReference type="Proteomes" id="UP001071777">
    <property type="component" value="Unassembled WGS sequence"/>
</dbReference>
<accession>A0ABQ8P7Z2</accession>
<name>A0ABQ8P7Z2_9CRYT</name>
<evidence type="ECO:0000256" key="1">
    <source>
        <dbReference type="SAM" id="MobiDB-lite"/>
    </source>
</evidence>
<organism evidence="2 3">
    <name type="scientific">Cryptosporidium canis</name>
    <dbReference type="NCBI Taxonomy" id="195482"/>
    <lineage>
        <taxon>Eukaryota</taxon>
        <taxon>Sar</taxon>
        <taxon>Alveolata</taxon>
        <taxon>Apicomplexa</taxon>
        <taxon>Conoidasida</taxon>
        <taxon>Coccidia</taxon>
        <taxon>Eucoccidiorida</taxon>
        <taxon>Eimeriorina</taxon>
        <taxon>Cryptosporidiidae</taxon>
        <taxon>Cryptosporidium</taxon>
    </lineage>
</organism>
<evidence type="ECO:0000313" key="3">
    <source>
        <dbReference type="Proteomes" id="UP001071777"/>
    </source>
</evidence>
<feature type="region of interest" description="Disordered" evidence="1">
    <location>
        <begin position="158"/>
        <end position="241"/>
    </location>
</feature>
<feature type="region of interest" description="Disordered" evidence="1">
    <location>
        <begin position="331"/>
        <end position="438"/>
    </location>
</feature>
<feature type="compositionally biased region" description="Basic and acidic residues" evidence="1">
    <location>
        <begin position="162"/>
        <end position="186"/>
    </location>
</feature>
<proteinExistence type="predicted"/>
<feature type="region of interest" description="Disordered" evidence="1">
    <location>
        <begin position="83"/>
        <end position="103"/>
    </location>
</feature>
<gene>
    <name evidence="2" type="ORF">OJ252_1483</name>
</gene>
<reference evidence="2" key="1">
    <citation type="submission" date="2022-10" db="EMBL/GenBank/DDBJ databases">
        <title>Adaptive evolution leads to modifications in subtelomeric GC content in a zoonotic Cryptosporidium species.</title>
        <authorList>
            <person name="Li J."/>
            <person name="Feng Y."/>
            <person name="Xiao L."/>
        </authorList>
    </citation>
    <scope>NUCLEOTIDE SEQUENCE</scope>
    <source>
        <strain evidence="2">25894</strain>
    </source>
</reference>